<dbReference type="InterPro" id="IPR011053">
    <property type="entry name" value="Single_hybrid_motif"/>
</dbReference>
<evidence type="ECO:0000259" key="7">
    <source>
        <dbReference type="PROSITE" id="PS50968"/>
    </source>
</evidence>
<dbReference type="Gene3D" id="3.30.559.10">
    <property type="entry name" value="Chloramphenicol acetyltransferase-like domain"/>
    <property type="match status" value="1"/>
</dbReference>
<dbReference type="Proteomes" id="UP000279029">
    <property type="component" value="Chromosome"/>
</dbReference>
<evidence type="ECO:0000256" key="6">
    <source>
        <dbReference type="RuleBase" id="RU003423"/>
    </source>
</evidence>
<dbReference type="InterPro" id="IPR036625">
    <property type="entry name" value="E3-bd_dom_sf"/>
</dbReference>
<reference evidence="9 10" key="1">
    <citation type="submission" date="2018-09" db="EMBL/GenBank/DDBJ databases">
        <authorList>
            <person name="Postec A."/>
        </authorList>
    </citation>
    <scope>NUCLEOTIDE SEQUENCE [LARGE SCALE GENOMIC DNA]</scope>
    <source>
        <strain evidence="9">70B-A</strain>
    </source>
</reference>
<evidence type="ECO:0000256" key="2">
    <source>
        <dbReference type="ARBA" id="ARBA00007317"/>
    </source>
</evidence>
<dbReference type="CDD" id="cd06849">
    <property type="entry name" value="lipoyl_domain"/>
    <property type="match status" value="1"/>
</dbReference>
<organism evidence="9 10">
    <name type="scientific">Petrocella atlantisensis</name>
    <dbReference type="NCBI Taxonomy" id="2173034"/>
    <lineage>
        <taxon>Bacteria</taxon>
        <taxon>Bacillati</taxon>
        <taxon>Bacillota</taxon>
        <taxon>Clostridia</taxon>
        <taxon>Lachnospirales</taxon>
        <taxon>Vallitaleaceae</taxon>
        <taxon>Petrocella</taxon>
    </lineage>
</organism>
<comment type="cofactor">
    <cofactor evidence="1 6">
        <name>(R)-lipoate</name>
        <dbReference type="ChEBI" id="CHEBI:83088"/>
    </cofactor>
</comment>
<dbReference type="GO" id="GO:0005737">
    <property type="term" value="C:cytoplasm"/>
    <property type="evidence" value="ECO:0007669"/>
    <property type="project" value="TreeGrafter"/>
</dbReference>
<proteinExistence type="inferred from homology"/>
<dbReference type="PANTHER" id="PTHR43178">
    <property type="entry name" value="DIHYDROLIPOAMIDE ACETYLTRANSFERASE COMPONENT OF PYRUVATE DEHYDROGENASE COMPLEX"/>
    <property type="match status" value="1"/>
</dbReference>
<evidence type="ECO:0000259" key="8">
    <source>
        <dbReference type="PROSITE" id="PS51826"/>
    </source>
</evidence>
<dbReference type="KEGG" id="cbar:PATL70BA_2411"/>
<dbReference type="InterPro" id="IPR001078">
    <property type="entry name" value="2-oxoacid_DH_actylTfrase"/>
</dbReference>
<dbReference type="SUPFAM" id="SSF51230">
    <property type="entry name" value="Single hybrid motif"/>
    <property type="match status" value="1"/>
</dbReference>
<comment type="similarity">
    <text evidence="2 6">Belongs to the 2-oxoacid dehydrogenase family.</text>
</comment>
<dbReference type="PROSITE" id="PS00189">
    <property type="entry name" value="LIPOYL"/>
    <property type="match status" value="1"/>
</dbReference>
<evidence type="ECO:0000313" key="10">
    <source>
        <dbReference type="Proteomes" id="UP000279029"/>
    </source>
</evidence>
<evidence type="ECO:0000313" key="9">
    <source>
        <dbReference type="EMBL" id="VDN48306.1"/>
    </source>
</evidence>
<dbReference type="GO" id="GO:0031405">
    <property type="term" value="F:lipoic acid binding"/>
    <property type="evidence" value="ECO:0007669"/>
    <property type="project" value="TreeGrafter"/>
</dbReference>
<dbReference type="SUPFAM" id="SSF52777">
    <property type="entry name" value="CoA-dependent acyltransferases"/>
    <property type="match status" value="1"/>
</dbReference>
<dbReference type="Gene3D" id="4.10.320.10">
    <property type="entry name" value="E3-binding domain"/>
    <property type="match status" value="1"/>
</dbReference>
<dbReference type="Pfam" id="PF00198">
    <property type="entry name" value="2-oxoacid_dh"/>
    <property type="match status" value="1"/>
</dbReference>
<keyword evidence="3 6" id="KW-0808">Transferase</keyword>
<dbReference type="GO" id="GO:0016407">
    <property type="term" value="F:acetyltransferase activity"/>
    <property type="evidence" value="ECO:0007669"/>
    <property type="project" value="TreeGrafter"/>
</dbReference>
<feature type="domain" description="Lipoyl-binding" evidence="7">
    <location>
        <begin position="2"/>
        <end position="77"/>
    </location>
</feature>
<dbReference type="PROSITE" id="PS51826">
    <property type="entry name" value="PSBD"/>
    <property type="match status" value="1"/>
</dbReference>
<sequence>MATIVKMPQRGLSEESALLAEWHVKVGDQVSVGDLLFVIETDKTTFEVESEVSGTVLNVLYKEYDEVPVQEAVCIIGEADEVVDLSEYQQEAISSGANSNTPATPEAETIDEKLPVGKSDAFDGVVVDDTKNTKAKISPRAKALALKKGIDYRQASASGPEGRIIEPDIISMLESGPFVSSAARDGYYGLEIGKNQETGLGTGLGQRITTNDLEIRQDESLKKVPEKPFMGSSDDHHIEKKFESVKLSQTRKVISKNMLKSLETTAQLTLNASFDATALLEYRQQIKDRNESMNLSNISINDMILFAVSRTVKNHKALNAHLLGDEMHLYEHVHLGVAVDTDRGLMVPTLSYCDMKSLDVISKELRVLASECREGTINPDHLRGGTFTVTNLGSLGIESFTPILNAPQTGILGVGTIVNMPKEVQGKIVLYPSMVLSLTMDHRALDGAAAARFLKELRENLEKFSLLLAM</sequence>
<evidence type="ECO:0000256" key="3">
    <source>
        <dbReference type="ARBA" id="ARBA00022679"/>
    </source>
</evidence>
<keyword evidence="4 6" id="KW-0450">Lipoyl</keyword>
<keyword evidence="10" id="KW-1185">Reference proteome</keyword>
<dbReference type="PANTHER" id="PTHR43178:SF5">
    <property type="entry name" value="LIPOAMIDE ACYLTRANSFERASE COMPONENT OF BRANCHED-CHAIN ALPHA-KETO ACID DEHYDROGENASE COMPLEX, MITOCHONDRIAL"/>
    <property type="match status" value="1"/>
</dbReference>
<dbReference type="RefSeq" id="WP_125137453.1">
    <property type="nucleotide sequence ID" value="NZ_LR130778.1"/>
</dbReference>
<dbReference type="SUPFAM" id="SSF47005">
    <property type="entry name" value="Peripheral subunit-binding domain of 2-oxo acid dehydrogenase complex"/>
    <property type="match status" value="1"/>
</dbReference>
<dbReference type="Pfam" id="PF00364">
    <property type="entry name" value="Biotin_lipoyl"/>
    <property type="match status" value="1"/>
</dbReference>
<evidence type="ECO:0000256" key="1">
    <source>
        <dbReference type="ARBA" id="ARBA00001938"/>
    </source>
</evidence>
<dbReference type="AlphaFoldDB" id="A0A3P7S090"/>
<feature type="domain" description="Peripheral subunit-binding (PSBD)" evidence="8">
    <location>
        <begin position="136"/>
        <end position="173"/>
    </location>
</feature>
<dbReference type="OrthoDB" id="9805770at2"/>
<dbReference type="InterPro" id="IPR023213">
    <property type="entry name" value="CAT-like_dom_sf"/>
</dbReference>
<evidence type="ECO:0000256" key="5">
    <source>
        <dbReference type="ARBA" id="ARBA00023315"/>
    </source>
</evidence>
<evidence type="ECO:0000256" key="4">
    <source>
        <dbReference type="ARBA" id="ARBA00022823"/>
    </source>
</evidence>
<dbReference type="InterPro" id="IPR000089">
    <property type="entry name" value="Biotin_lipoyl"/>
</dbReference>
<dbReference type="InterPro" id="IPR004167">
    <property type="entry name" value="PSBD"/>
</dbReference>
<dbReference type="Pfam" id="PF02817">
    <property type="entry name" value="E3_binding"/>
    <property type="match status" value="1"/>
</dbReference>
<name>A0A3P7S090_9FIRM</name>
<dbReference type="PROSITE" id="PS50968">
    <property type="entry name" value="BIOTINYL_LIPOYL"/>
    <property type="match status" value="1"/>
</dbReference>
<dbReference type="InterPro" id="IPR050743">
    <property type="entry name" value="2-oxoacid_DH_E2_comp"/>
</dbReference>
<protein>
    <recommendedName>
        <fullName evidence="6">Dihydrolipoamide acetyltransferase component of pyruvate dehydrogenase complex</fullName>
        <ecNumber evidence="6">2.3.1.-</ecNumber>
    </recommendedName>
</protein>
<dbReference type="InterPro" id="IPR003016">
    <property type="entry name" value="2-oxoA_DH_lipoyl-BS"/>
</dbReference>
<dbReference type="Gene3D" id="2.40.50.100">
    <property type="match status" value="1"/>
</dbReference>
<gene>
    <name evidence="9" type="ORF">PATL70BA_2411</name>
</gene>
<keyword evidence="5 6" id="KW-0012">Acyltransferase</keyword>
<dbReference type="EC" id="2.3.1.-" evidence="6"/>
<dbReference type="EMBL" id="LR130778">
    <property type="protein sequence ID" value="VDN48306.1"/>
    <property type="molecule type" value="Genomic_DNA"/>
</dbReference>
<keyword evidence="9" id="KW-0670">Pyruvate</keyword>
<accession>A0A3P7S090</accession>